<dbReference type="EMBL" id="AZLV01000776">
    <property type="protein sequence ID" value="ETJ03913.1"/>
    <property type="molecule type" value="Genomic_DNA"/>
</dbReference>
<feature type="non-terminal residue" evidence="2">
    <location>
        <position position="1"/>
    </location>
</feature>
<name>W1VD00_9ACTO</name>
<protein>
    <submittedName>
        <fullName evidence="2">Alpha glucosidase</fullName>
    </submittedName>
</protein>
<evidence type="ECO:0000313" key="3">
    <source>
        <dbReference type="Proteomes" id="UP000018852"/>
    </source>
</evidence>
<dbReference type="InterPro" id="IPR048395">
    <property type="entry name" value="Glyco_hydro_31_C"/>
</dbReference>
<evidence type="ECO:0000259" key="1">
    <source>
        <dbReference type="Pfam" id="PF21365"/>
    </source>
</evidence>
<feature type="domain" description="Glycosyl hydrolase family 31 C-terminal" evidence="1">
    <location>
        <begin position="1"/>
        <end position="38"/>
    </location>
</feature>
<comment type="caution">
    <text evidence="2">The sequence shown here is derived from an EMBL/GenBank/DDBJ whole genome shotgun (WGS) entry which is preliminary data.</text>
</comment>
<dbReference type="SUPFAM" id="SSF51011">
    <property type="entry name" value="Glycosyl hydrolase domain"/>
    <property type="match status" value="1"/>
</dbReference>
<dbReference type="Proteomes" id="UP000018852">
    <property type="component" value="Unassembled WGS sequence"/>
</dbReference>
<gene>
    <name evidence="2" type="ORF">Q605_AUC00776G0007</name>
</gene>
<organism evidence="2 3">
    <name type="scientific">Actinomyces urogenitalis DORA_12</name>
    <dbReference type="NCBI Taxonomy" id="1403939"/>
    <lineage>
        <taxon>Bacteria</taxon>
        <taxon>Bacillati</taxon>
        <taxon>Actinomycetota</taxon>
        <taxon>Actinomycetes</taxon>
        <taxon>Actinomycetales</taxon>
        <taxon>Actinomycetaceae</taxon>
        <taxon>Actinomyces</taxon>
    </lineage>
</organism>
<sequence length="42" mass="4603">PAGARWVEIHSGETFDGGQRVTVAAPYEYIPVFRREGAEIGI</sequence>
<dbReference type="Gene3D" id="2.60.40.1180">
    <property type="entry name" value="Golgi alpha-mannosidase II"/>
    <property type="match status" value="1"/>
</dbReference>
<dbReference type="InterPro" id="IPR013780">
    <property type="entry name" value="Glyco_hydro_b"/>
</dbReference>
<proteinExistence type="predicted"/>
<evidence type="ECO:0000313" key="2">
    <source>
        <dbReference type="EMBL" id="ETJ03913.1"/>
    </source>
</evidence>
<dbReference type="Pfam" id="PF21365">
    <property type="entry name" value="Glyco_hydro_31_3rd"/>
    <property type="match status" value="1"/>
</dbReference>
<dbReference type="AlphaFoldDB" id="W1VD00"/>
<reference evidence="2 3" key="1">
    <citation type="submission" date="2013-12" db="EMBL/GenBank/DDBJ databases">
        <title>A Varibaculum cambriense genome reconstructed from a premature infant gut community with otherwise low bacterial novelty that shifts toward anaerobic metabolism during the third week of life.</title>
        <authorList>
            <person name="Brown C.T."/>
            <person name="Sharon I."/>
            <person name="Thomas B.C."/>
            <person name="Castelle C.J."/>
            <person name="Morowitz M.J."/>
            <person name="Banfield J.F."/>
        </authorList>
    </citation>
    <scope>NUCLEOTIDE SEQUENCE [LARGE SCALE GENOMIC DNA]</scope>
    <source>
        <strain evidence="3">DORA_12</strain>
    </source>
</reference>
<accession>W1VD00</accession>